<name>A0A1V2TCP9_9NOCA</name>
<gene>
    <name evidence="1" type="ORF">B0T46_18635</name>
</gene>
<dbReference type="Proteomes" id="UP000188836">
    <property type="component" value="Unassembled WGS sequence"/>
</dbReference>
<sequence>MLISTTVAAVVAAGTAHAGPRTWLDEGTQVVGEDVLAGLYHTTGPNSEDYGYCFIEWLPYKGAASSELIDIQVYEGPSYVRLDEGDVITVDGCTWLHESYTP</sequence>
<evidence type="ECO:0000313" key="1">
    <source>
        <dbReference type="EMBL" id="ONM47290.1"/>
    </source>
</evidence>
<protein>
    <submittedName>
        <fullName evidence="1">Uncharacterized protein</fullName>
    </submittedName>
</protein>
<reference evidence="1 2" key="1">
    <citation type="journal article" date="2016" name="Antonie Van Leeuwenhoek">
        <title>Nocardia donostiensis sp. nov., isolated from human respiratory specimens.</title>
        <authorList>
            <person name="Ercibengoa M."/>
            <person name="Bell M."/>
            <person name="Marimon J.M."/>
            <person name="Humrighouse B."/>
            <person name="Klenk H.P."/>
            <person name="Potter G."/>
            <person name="Perez-Trallero E."/>
        </authorList>
    </citation>
    <scope>NUCLEOTIDE SEQUENCE [LARGE SCALE GENOMIC DNA]</scope>
    <source>
        <strain evidence="1 2">X1655</strain>
    </source>
</reference>
<dbReference type="STRING" id="1538463.B0T36_02585"/>
<evidence type="ECO:0000313" key="2">
    <source>
        <dbReference type="Proteomes" id="UP000188836"/>
    </source>
</evidence>
<keyword evidence="2" id="KW-1185">Reference proteome</keyword>
<comment type="caution">
    <text evidence="1">The sequence shown here is derived from an EMBL/GenBank/DDBJ whole genome shotgun (WGS) entry which is preliminary data.</text>
</comment>
<proteinExistence type="predicted"/>
<accession>A0A1V2TCP9</accession>
<organism evidence="1 2">
    <name type="scientific">Nocardia donostiensis</name>
    <dbReference type="NCBI Taxonomy" id="1538463"/>
    <lineage>
        <taxon>Bacteria</taxon>
        <taxon>Bacillati</taxon>
        <taxon>Actinomycetota</taxon>
        <taxon>Actinomycetes</taxon>
        <taxon>Mycobacteriales</taxon>
        <taxon>Nocardiaceae</taxon>
        <taxon>Nocardia</taxon>
    </lineage>
</organism>
<dbReference type="AlphaFoldDB" id="A0A1V2TCP9"/>
<dbReference type="EMBL" id="MUMY01000016">
    <property type="protein sequence ID" value="ONM47290.1"/>
    <property type="molecule type" value="Genomic_DNA"/>
</dbReference>